<protein>
    <recommendedName>
        <fullName evidence="3">ATP-dependent RecD2 DNA helicase</fullName>
        <ecNumber evidence="3">5.6.2.3</ecNumber>
    </recommendedName>
    <alternativeName>
        <fullName evidence="3">DNA 5'-3' helicase subunit RecD2</fullName>
    </alternativeName>
</protein>
<evidence type="ECO:0000256" key="1">
    <source>
        <dbReference type="ARBA" id="ARBA00022741"/>
    </source>
</evidence>
<proteinExistence type="inferred from homology"/>
<dbReference type="Pfam" id="PF18335">
    <property type="entry name" value="SH3_13"/>
    <property type="match status" value="1"/>
</dbReference>
<dbReference type="InterPro" id="IPR041451">
    <property type="entry name" value="RecD2_SH13"/>
</dbReference>
<evidence type="ECO:0000259" key="4">
    <source>
        <dbReference type="Pfam" id="PF13538"/>
    </source>
</evidence>
<keyword evidence="2 3" id="KW-0067">ATP-binding</keyword>
<gene>
    <name evidence="3" type="primary">recD2</name>
    <name evidence="8" type="ORF">SAMN05216431_104167</name>
</gene>
<dbReference type="Proteomes" id="UP000182089">
    <property type="component" value="Unassembled WGS sequence"/>
</dbReference>
<accession>A0ABY1AAY0</accession>
<comment type="caution">
    <text evidence="8">The sequence shown here is derived from an EMBL/GenBank/DDBJ whole genome shotgun (WGS) entry which is preliminary data.</text>
</comment>
<feature type="domain" description="ATP-dependent RecD2 DNA helicase SH3" evidence="6">
    <location>
        <begin position="572"/>
        <end position="640"/>
    </location>
</feature>
<sequence length="786" mass="86758">MTVEYVDGRVSNILFEAKTGFYKVLLVSLHDKSFSWDDKEITVVGNFADILTGSDYHFEGNLITHNRYGQQFKAQTYQAKALSTSDGVIKYLASDYFPGIGTKTAEKIVSILGKDAINILLSDENQVDKLGLTEKQKGVLMQGLLENNGTSQVIVELEKMGFSNHMVETIIDCYQEKTLEVIRYNPYDLVGKVSGMSFKRLDHIANQIAADDPKRILGGLLAVLSKTCRDNGDTYMTADALLEQVLKLLKESRPTGAELSFDKISDVLIQAGQKGQVVIIEQRVYLKKLYDAEREIAAGLARLMQNDTLPHYEEQVLDEQLEEIEQELGISYGKDQAQAIKQALQTPIFLLTGGPGTGKTTIIRGICELYLRLNSIDSDDNLIKLAAPTGRAAQKLASATTLDASTIHHLLGITADTTDVNDLKEIYGRLLIVDESSMIDTQLMQFLVSCIDDGTQVIFCGDKNQLPSVGPGSIFSDMLASKVIPQVELKKIYRQGAGSTIVTLAKDIVEGQIPSDLAIKTSDRSFIACQDNQVSGTIANIVEKITAKKLAPAKNIQVLAPMYRGSAGIDQLNAALAPLLNPKRADAKKISIGEREFRIGDRVLQLKNDAEKGIYNGDIGYITSITEAKKESDAMVYVNFEGREVVLAPNDLYNLTLAYAMSIHKSQGSEFPLVIIPMVKQYQRMYARNLLYTAITRAKEKLILIGDLQAYADCIMTESLNRKTTLKDFLCEQFGVEVVPKKDGESKKTQVVKDGKTAFILTPQLVNYAQIDPMIGMEGLTPKDFM</sequence>
<keyword evidence="3" id="KW-0413">Isomerase</keyword>
<feature type="domain" description="ATP-dependent RecD2 DNA helicase-like helix-hairpin-helix" evidence="5">
    <location>
        <begin position="146"/>
        <end position="235"/>
    </location>
</feature>
<reference evidence="8 9" key="1">
    <citation type="submission" date="2016-10" db="EMBL/GenBank/DDBJ databases">
        <authorList>
            <person name="Varghese N."/>
            <person name="Submissions S."/>
        </authorList>
    </citation>
    <scope>NUCLEOTIDE SEQUENCE [LARGE SCALE GENOMIC DNA]</scope>
    <source>
        <strain evidence="8 9">WC1T17</strain>
    </source>
</reference>
<feature type="binding site" evidence="3">
    <location>
        <begin position="356"/>
        <end position="360"/>
    </location>
    <ligand>
        <name>ATP</name>
        <dbReference type="ChEBI" id="CHEBI:30616"/>
    </ligand>
</feature>
<evidence type="ECO:0000313" key="8">
    <source>
        <dbReference type="EMBL" id="SEM57421.1"/>
    </source>
</evidence>
<evidence type="ECO:0000256" key="2">
    <source>
        <dbReference type="ARBA" id="ARBA00022840"/>
    </source>
</evidence>
<dbReference type="Pfam" id="PF14490">
    <property type="entry name" value="HHH_RecD2"/>
    <property type="match status" value="1"/>
</dbReference>
<comment type="catalytic activity">
    <reaction evidence="3">
        <text>ATP + H2O = ADP + phosphate + H(+)</text>
        <dbReference type="Rhea" id="RHEA:13065"/>
        <dbReference type="ChEBI" id="CHEBI:15377"/>
        <dbReference type="ChEBI" id="CHEBI:15378"/>
        <dbReference type="ChEBI" id="CHEBI:30616"/>
        <dbReference type="ChEBI" id="CHEBI:43474"/>
        <dbReference type="ChEBI" id="CHEBI:456216"/>
        <dbReference type="EC" id="5.6.2.3"/>
    </reaction>
</comment>
<dbReference type="EC" id="5.6.2.3" evidence="3"/>
<dbReference type="PANTHER" id="PTHR43788">
    <property type="entry name" value="DNA2/NAM7 HELICASE FAMILY MEMBER"/>
    <property type="match status" value="1"/>
</dbReference>
<comment type="similarity">
    <text evidence="3">Belongs to the RecD family. RecD2 subfamily.</text>
</comment>
<dbReference type="InterPro" id="IPR050534">
    <property type="entry name" value="Coronavir_polyprotein_1ab"/>
</dbReference>
<dbReference type="InterPro" id="IPR027417">
    <property type="entry name" value="P-loop_NTPase"/>
</dbReference>
<dbReference type="EMBL" id="FOCC01000004">
    <property type="protein sequence ID" value="SEM57421.1"/>
    <property type="molecule type" value="Genomic_DNA"/>
</dbReference>
<evidence type="ECO:0000259" key="5">
    <source>
        <dbReference type="Pfam" id="PF14490"/>
    </source>
</evidence>
<dbReference type="PANTHER" id="PTHR43788:SF6">
    <property type="entry name" value="DNA HELICASE B"/>
    <property type="match status" value="1"/>
</dbReference>
<keyword evidence="3" id="KW-0238">DNA-binding</keyword>
<dbReference type="Pfam" id="PF23139">
    <property type="entry name" value="OB_YrrC"/>
    <property type="match status" value="1"/>
</dbReference>
<dbReference type="Pfam" id="PF13604">
    <property type="entry name" value="AAA_30"/>
    <property type="match status" value="1"/>
</dbReference>
<dbReference type="CDD" id="cd17933">
    <property type="entry name" value="DEXSc_RecD-like"/>
    <property type="match status" value="1"/>
</dbReference>
<dbReference type="SUPFAM" id="SSF52540">
    <property type="entry name" value="P-loop containing nucleoside triphosphate hydrolases"/>
    <property type="match status" value="2"/>
</dbReference>
<dbReference type="Pfam" id="PF13538">
    <property type="entry name" value="UvrD_C_2"/>
    <property type="match status" value="1"/>
</dbReference>
<organism evidence="8 9">
    <name type="scientific">Ligilactobacillus ruminis</name>
    <dbReference type="NCBI Taxonomy" id="1623"/>
    <lineage>
        <taxon>Bacteria</taxon>
        <taxon>Bacillati</taxon>
        <taxon>Bacillota</taxon>
        <taxon>Bacilli</taxon>
        <taxon>Lactobacillales</taxon>
        <taxon>Lactobacillaceae</taxon>
        <taxon>Ligilactobacillus</taxon>
    </lineage>
</organism>
<dbReference type="InterPro" id="IPR029493">
    <property type="entry name" value="RecD2-like_HHH"/>
</dbReference>
<feature type="domain" description="UvrD-like helicase C-terminal" evidence="4">
    <location>
        <begin position="657"/>
        <end position="705"/>
    </location>
</feature>
<dbReference type="InterPro" id="IPR027785">
    <property type="entry name" value="UvrD-like_helicase_C"/>
</dbReference>
<dbReference type="InterPro" id="IPR055446">
    <property type="entry name" value="RecD2_N_OB"/>
</dbReference>
<dbReference type="Gene3D" id="1.10.10.2220">
    <property type="match status" value="1"/>
</dbReference>
<feature type="domain" description="ATP-dependent RecD2 DNA helicase OB-fold" evidence="7">
    <location>
        <begin position="4"/>
        <end position="80"/>
    </location>
</feature>
<evidence type="ECO:0000259" key="7">
    <source>
        <dbReference type="Pfam" id="PF23139"/>
    </source>
</evidence>
<keyword evidence="3" id="KW-0347">Helicase</keyword>
<dbReference type="NCBIfam" id="TIGR01448">
    <property type="entry name" value="recD_rel"/>
    <property type="match status" value="1"/>
</dbReference>
<evidence type="ECO:0000259" key="6">
    <source>
        <dbReference type="Pfam" id="PF18335"/>
    </source>
</evidence>
<dbReference type="HAMAP" id="MF_01488">
    <property type="entry name" value="RecD2"/>
    <property type="match status" value="1"/>
</dbReference>
<dbReference type="InterPro" id="IPR006345">
    <property type="entry name" value="RecD2"/>
</dbReference>
<dbReference type="CDD" id="cd18809">
    <property type="entry name" value="SF1_C_RecD"/>
    <property type="match status" value="1"/>
</dbReference>
<dbReference type="Gene3D" id="3.40.50.300">
    <property type="entry name" value="P-loop containing nucleotide triphosphate hydrolases"/>
    <property type="match status" value="2"/>
</dbReference>
<keyword evidence="3" id="KW-0378">Hydrolase</keyword>
<evidence type="ECO:0000256" key="3">
    <source>
        <dbReference type="HAMAP-Rule" id="MF_01488"/>
    </source>
</evidence>
<name>A0ABY1AAY0_9LACO</name>
<keyword evidence="1 3" id="KW-0547">Nucleotide-binding</keyword>
<evidence type="ECO:0000313" key="9">
    <source>
        <dbReference type="Proteomes" id="UP000182089"/>
    </source>
</evidence>
<dbReference type="Gene3D" id="2.30.30.940">
    <property type="match status" value="1"/>
</dbReference>
<comment type="function">
    <text evidence="3">DNA-dependent ATPase and ATP-dependent 5'-3' DNA helicase. Has no activity on blunt DNA or DNA with 3'-overhangs, requires at least 10 bases of 5'-ssDNA for helicase activity.</text>
</comment>